<reference evidence="1" key="1">
    <citation type="submission" date="2019-10" db="EMBL/GenBank/DDBJ databases">
        <authorList>
            <consortium name="DOE Joint Genome Institute"/>
            <person name="Kuo A."/>
            <person name="Miyauchi S."/>
            <person name="Kiss E."/>
            <person name="Drula E."/>
            <person name="Kohler A."/>
            <person name="Sanchez-Garcia M."/>
            <person name="Andreopoulos B."/>
            <person name="Barry K.W."/>
            <person name="Bonito G."/>
            <person name="Buee M."/>
            <person name="Carver A."/>
            <person name="Chen C."/>
            <person name="Cichocki N."/>
            <person name="Clum A."/>
            <person name="Culley D."/>
            <person name="Crous P.W."/>
            <person name="Fauchery L."/>
            <person name="Girlanda M."/>
            <person name="Hayes R."/>
            <person name="Keri Z."/>
            <person name="Labutti K."/>
            <person name="Lipzen A."/>
            <person name="Lombard V."/>
            <person name="Magnuson J."/>
            <person name="Maillard F."/>
            <person name="Morin E."/>
            <person name="Murat C."/>
            <person name="Nolan M."/>
            <person name="Ohm R."/>
            <person name="Pangilinan J."/>
            <person name="Pereira M."/>
            <person name="Perotto S."/>
            <person name="Peter M."/>
            <person name="Riley R."/>
            <person name="Sitrit Y."/>
            <person name="Stielow B."/>
            <person name="Szollosi G."/>
            <person name="Zifcakova L."/>
            <person name="Stursova M."/>
            <person name="Spatafora J.W."/>
            <person name="Tedersoo L."/>
            <person name="Vaario L.-M."/>
            <person name="Yamada A."/>
            <person name="Yan M."/>
            <person name="Wang P."/>
            <person name="Xu J."/>
            <person name="Bruns T."/>
            <person name="Baldrian P."/>
            <person name="Vilgalys R."/>
            <person name="Henrissat B."/>
            <person name="Grigoriev I.V."/>
            <person name="Hibbett D."/>
            <person name="Nagy L.G."/>
            <person name="Martin F.M."/>
        </authorList>
    </citation>
    <scope>NUCLEOTIDE SEQUENCE</scope>
    <source>
        <strain evidence="1">P2</strain>
    </source>
</reference>
<organism evidence="1 2">
    <name type="scientific">Thelephora ganbajun</name>
    <name type="common">Ganba fungus</name>
    <dbReference type="NCBI Taxonomy" id="370292"/>
    <lineage>
        <taxon>Eukaryota</taxon>
        <taxon>Fungi</taxon>
        <taxon>Dikarya</taxon>
        <taxon>Basidiomycota</taxon>
        <taxon>Agaricomycotina</taxon>
        <taxon>Agaricomycetes</taxon>
        <taxon>Thelephorales</taxon>
        <taxon>Thelephoraceae</taxon>
        <taxon>Thelephora</taxon>
    </lineage>
</organism>
<keyword evidence="2" id="KW-1185">Reference proteome</keyword>
<comment type="caution">
    <text evidence="1">The sequence shown here is derived from an EMBL/GenBank/DDBJ whole genome shotgun (WGS) entry which is preliminary data.</text>
</comment>
<dbReference type="Proteomes" id="UP000886501">
    <property type="component" value="Unassembled WGS sequence"/>
</dbReference>
<gene>
    <name evidence="1" type="ORF">BDM02DRAFT_3193496</name>
</gene>
<name>A0ACB6YYL2_THEGA</name>
<evidence type="ECO:0000313" key="2">
    <source>
        <dbReference type="Proteomes" id="UP000886501"/>
    </source>
</evidence>
<accession>A0ACB6YYL2</accession>
<protein>
    <submittedName>
        <fullName evidence="1">Uncharacterized protein</fullName>
    </submittedName>
</protein>
<proteinExistence type="predicted"/>
<evidence type="ECO:0000313" key="1">
    <source>
        <dbReference type="EMBL" id="KAF9642319.1"/>
    </source>
</evidence>
<reference evidence="1" key="2">
    <citation type="journal article" date="2020" name="Nat. Commun.">
        <title>Large-scale genome sequencing of mycorrhizal fungi provides insights into the early evolution of symbiotic traits.</title>
        <authorList>
            <person name="Miyauchi S."/>
            <person name="Kiss E."/>
            <person name="Kuo A."/>
            <person name="Drula E."/>
            <person name="Kohler A."/>
            <person name="Sanchez-Garcia M."/>
            <person name="Morin E."/>
            <person name="Andreopoulos B."/>
            <person name="Barry K.W."/>
            <person name="Bonito G."/>
            <person name="Buee M."/>
            <person name="Carver A."/>
            <person name="Chen C."/>
            <person name="Cichocki N."/>
            <person name="Clum A."/>
            <person name="Culley D."/>
            <person name="Crous P.W."/>
            <person name="Fauchery L."/>
            <person name="Girlanda M."/>
            <person name="Hayes R.D."/>
            <person name="Keri Z."/>
            <person name="LaButti K."/>
            <person name="Lipzen A."/>
            <person name="Lombard V."/>
            <person name="Magnuson J."/>
            <person name="Maillard F."/>
            <person name="Murat C."/>
            <person name="Nolan M."/>
            <person name="Ohm R.A."/>
            <person name="Pangilinan J."/>
            <person name="Pereira M.F."/>
            <person name="Perotto S."/>
            <person name="Peter M."/>
            <person name="Pfister S."/>
            <person name="Riley R."/>
            <person name="Sitrit Y."/>
            <person name="Stielow J.B."/>
            <person name="Szollosi G."/>
            <person name="Zifcakova L."/>
            <person name="Stursova M."/>
            <person name="Spatafora J.W."/>
            <person name="Tedersoo L."/>
            <person name="Vaario L.M."/>
            <person name="Yamada A."/>
            <person name="Yan M."/>
            <person name="Wang P."/>
            <person name="Xu J."/>
            <person name="Bruns T."/>
            <person name="Baldrian P."/>
            <person name="Vilgalys R."/>
            <person name="Dunand C."/>
            <person name="Henrissat B."/>
            <person name="Grigoriev I.V."/>
            <person name="Hibbett D."/>
            <person name="Nagy L.G."/>
            <person name="Martin F.M."/>
        </authorList>
    </citation>
    <scope>NUCLEOTIDE SEQUENCE</scope>
    <source>
        <strain evidence="1">P2</strain>
    </source>
</reference>
<dbReference type="EMBL" id="MU118539">
    <property type="protein sequence ID" value="KAF9642319.1"/>
    <property type="molecule type" value="Genomic_DNA"/>
</dbReference>
<sequence>MDPGTDGGTMDCFDKNVLKNWAAPEHWKLRKGNGPPQLSPSPKQNQEKKETFKINFYEPLGMCVKEFRKRRSPRLLEGLGSTNPDTLCQVPPSRGRTGAARRKPFLELTIGYVIPQARLLAGNAWSTGQSRTTIDGGVDENLWAQAAADQVEDVQERMATRANGDDQAIPFNIQFFHDDFGDCGDDPGFDDGGDDGGDGGGLVPRLLGQRVTSRTSWPPSREAREESTQVCGLYEGEESGRAKVEREHLEVGVEVPKP</sequence>